<name>A0A6A0H7Z7_HYAAZ</name>
<dbReference type="Proteomes" id="UP000711488">
    <property type="component" value="Unassembled WGS sequence"/>
</dbReference>
<dbReference type="PANTHER" id="PTHR10796">
    <property type="entry name" value="PATCHED-RELATED"/>
    <property type="match status" value="1"/>
</dbReference>
<keyword evidence="6" id="KW-0325">Glycoprotein</keyword>
<keyword evidence="5 7" id="KW-0472">Membrane</keyword>
<feature type="domain" description="SSD" evidence="8">
    <location>
        <begin position="187"/>
        <end position="271"/>
    </location>
</feature>
<evidence type="ECO:0000313" key="9">
    <source>
        <dbReference type="EMBL" id="KAA0200939.1"/>
    </source>
</evidence>
<evidence type="ECO:0000256" key="4">
    <source>
        <dbReference type="ARBA" id="ARBA00022989"/>
    </source>
</evidence>
<reference evidence="9" key="3">
    <citation type="submission" date="2019-06" db="EMBL/GenBank/DDBJ databases">
        <authorList>
            <person name="Poynton C."/>
            <person name="Hasenbein S."/>
            <person name="Benoit J.B."/>
            <person name="Sepulveda M.S."/>
            <person name="Poelchau M.F."/>
            <person name="Murali S.C."/>
            <person name="Chen S."/>
            <person name="Glastad K.M."/>
            <person name="Werren J.H."/>
            <person name="Vineis J.H."/>
            <person name="Bowen J.L."/>
            <person name="Friedrich M."/>
            <person name="Jones J."/>
            <person name="Robertson H.M."/>
            <person name="Feyereisen R."/>
            <person name="Mechler-Hickson A."/>
            <person name="Mathers N."/>
            <person name="Lee C.E."/>
            <person name="Colbourne J.K."/>
            <person name="Biales A."/>
            <person name="Johnston J.S."/>
            <person name="Wellborn G.A."/>
            <person name="Rosendale A.J."/>
            <person name="Cridge A.G."/>
            <person name="Munoz-Torres M.C."/>
            <person name="Bain P.A."/>
            <person name="Manny A.R."/>
            <person name="Major K.M."/>
            <person name="Lambert F.N."/>
            <person name="Vulpe C.D."/>
            <person name="Tuck P."/>
            <person name="Blalock B.J."/>
            <person name="Lin Y.-Y."/>
            <person name="Smith M.E."/>
            <person name="Ochoa-Acuna H."/>
            <person name="Chen M.-J.M."/>
            <person name="Childers C.P."/>
            <person name="Qu J."/>
            <person name="Dugan S."/>
            <person name="Lee S.L."/>
            <person name="Chao H."/>
            <person name="Dinh H."/>
            <person name="Han Y."/>
            <person name="Doddapaneni H."/>
            <person name="Worley K.C."/>
            <person name="Muzny D.M."/>
            <person name="Gibbs R.A."/>
            <person name="Richards S."/>
        </authorList>
    </citation>
    <scope>NUCLEOTIDE SEQUENCE</scope>
    <source>
        <strain evidence="9">HAZT.00-mixed</strain>
        <tissue evidence="9">Whole organism</tissue>
    </source>
</reference>
<dbReference type="PROSITE" id="PS50156">
    <property type="entry name" value="SSD"/>
    <property type="match status" value="1"/>
</dbReference>
<dbReference type="GO" id="GO:0005886">
    <property type="term" value="C:plasma membrane"/>
    <property type="evidence" value="ECO:0007669"/>
    <property type="project" value="TreeGrafter"/>
</dbReference>
<dbReference type="AlphaFoldDB" id="A0A6A0H7Z7"/>
<proteinExistence type="inferred from homology"/>
<dbReference type="Pfam" id="PF02460">
    <property type="entry name" value="Patched"/>
    <property type="match status" value="1"/>
</dbReference>
<comment type="subcellular location">
    <subcellularLocation>
        <location evidence="1">Membrane</location>
        <topology evidence="1">Multi-pass membrane protein</topology>
    </subcellularLocation>
</comment>
<feature type="transmembrane region" description="Helical" evidence="7">
    <location>
        <begin position="219"/>
        <end position="240"/>
    </location>
</feature>
<protein>
    <recommendedName>
        <fullName evidence="8">SSD domain-containing protein</fullName>
    </recommendedName>
</protein>
<dbReference type="InterPro" id="IPR003392">
    <property type="entry name" value="PTHD_SSD"/>
</dbReference>
<gene>
    <name evidence="9" type="ORF">HAZT_HAZT005244</name>
</gene>
<evidence type="ECO:0000256" key="6">
    <source>
        <dbReference type="ARBA" id="ARBA00023180"/>
    </source>
</evidence>
<comment type="caution">
    <text evidence="9">The sequence shown here is derived from an EMBL/GenBank/DDBJ whole genome shotgun (WGS) entry which is preliminary data.</text>
</comment>
<evidence type="ECO:0000259" key="8">
    <source>
        <dbReference type="PROSITE" id="PS50156"/>
    </source>
</evidence>
<evidence type="ECO:0000256" key="2">
    <source>
        <dbReference type="ARBA" id="ARBA00005585"/>
    </source>
</evidence>
<evidence type="ECO:0000256" key="1">
    <source>
        <dbReference type="ARBA" id="ARBA00004141"/>
    </source>
</evidence>
<dbReference type="PANTHER" id="PTHR10796:SF92">
    <property type="entry name" value="PATCHED-RELATED, ISOFORM A"/>
    <property type="match status" value="1"/>
</dbReference>
<keyword evidence="4 7" id="KW-1133">Transmembrane helix</keyword>
<dbReference type="InterPro" id="IPR051697">
    <property type="entry name" value="Patched_domain-protein"/>
</dbReference>
<keyword evidence="3 7" id="KW-0812">Transmembrane</keyword>
<evidence type="ECO:0000256" key="5">
    <source>
        <dbReference type="ARBA" id="ARBA00023136"/>
    </source>
</evidence>
<sequence length="271" mass="30215">MFDAARLIRNGRYVHFGVMAKDETNLIDEELWSELKAIDHYALNFEFQDEAGNTYTYEDVCARIAGKCVGNNFLELGVHIPEMKQGKFKFPFPVMLNPSSFANYVFPSFMAGIELHPDNTIKIARAVKLHYWGTSSTKEMDQLSNLWEKAFLKKYLAGELNAIAPNLEISIHNSRTAELEFQENTRSVLPYFLGTFFVMVTFCLATVSMGDCVRSKTLLGLAGIISAALATSTAFGVLIYYGVTFIGINLAAPFLMLGSVYSGCVWVKVST</sequence>
<dbReference type="EMBL" id="JQDR03005956">
    <property type="protein sequence ID" value="KAA0200939.1"/>
    <property type="molecule type" value="Genomic_DNA"/>
</dbReference>
<feature type="transmembrane region" description="Helical" evidence="7">
    <location>
        <begin position="188"/>
        <end position="207"/>
    </location>
</feature>
<reference evidence="9" key="1">
    <citation type="submission" date="2014-08" db="EMBL/GenBank/DDBJ databases">
        <authorList>
            <person name="Murali S."/>
            <person name="Richards S."/>
            <person name="Bandaranaike D."/>
            <person name="Bellair M."/>
            <person name="Blankenburg K."/>
            <person name="Chao H."/>
            <person name="Dinh H."/>
            <person name="Doddapaneni H."/>
            <person name="Dugan-Rocha S."/>
            <person name="Elkadiri S."/>
            <person name="Gnanaolivu R."/>
            <person name="Hughes D."/>
            <person name="Lee S."/>
            <person name="Li M."/>
            <person name="Ming W."/>
            <person name="Munidasa M."/>
            <person name="Muniz J."/>
            <person name="Nguyen L."/>
            <person name="Osuji N."/>
            <person name="Pu L.-L."/>
            <person name="Puazo M."/>
            <person name="Skinner E."/>
            <person name="Qu C."/>
            <person name="Quiroz J."/>
            <person name="Raj R."/>
            <person name="Weissenberger G."/>
            <person name="Xin Y."/>
            <person name="Zou X."/>
            <person name="Han Y."/>
            <person name="Worley K."/>
            <person name="Muzny D."/>
            <person name="Gibbs R."/>
        </authorList>
    </citation>
    <scope>NUCLEOTIDE SEQUENCE</scope>
    <source>
        <strain evidence="9">HAZT.00-mixed</strain>
        <tissue evidence="9">Whole organism</tissue>
    </source>
</reference>
<comment type="similarity">
    <text evidence="2">Belongs to the patched family.</text>
</comment>
<evidence type="ECO:0000256" key="7">
    <source>
        <dbReference type="SAM" id="Phobius"/>
    </source>
</evidence>
<accession>A0A6A0H7Z7</accession>
<feature type="transmembrane region" description="Helical" evidence="7">
    <location>
        <begin position="246"/>
        <end position="267"/>
    </location>
</feature>
<evidence type="ECO:0000256" key="3">
    <source>
        <dbReference type="ARBA" id="ARBA00022692"/>
    </source>
</evidence>
<dbReference type="InterPro" id="IPR000731">
    <property type="entry name" value="SSD"/>
</dbReference>
<organism evidence="9">
    <name type="scientific">Hyalella azteca</name>
    <name type="common">Amphipod</name>
    <dbReference type="NCBI Taxonomy" id="294128"/>
    <lineage>
        <taxon>Eukaryota</taxon>
        <taxon>Metazoa</taxon>
        <taxon>Ecdysozoa</taxon>
        <taxon>Arthropoda</taxon>
        <taxon>Crustacea</taxon>
        <taxon>Multicrustacea</taxon>
        <taxon>Malacostraca</taxon>
        <taxon>Eumalacostraca</taxon>
        <taxon>Peracarida</taxon>
        <taxon>Amphipoda</taxon>
        <taxon>Senticaudata</taxon>
        <taxon>Talitrida</taxon>
        <taxon>Talitroidea</taxon>
        <taxon>Hyalellidae</taxon>
        <taxon>Hyalella</taxon>
    </lineage>
</organism>
<reference evidence="9" key="2">
    <citation type="journal article" date="2018" name="Environ. Sci. Technol.">
        <title>The Toxicogenome of Hyalella azteca: A Model for Sediment Ecotoxicology and Evolutionary Toxicology.</title>
        <authorList>
            <person name="Poynton H.C."/>
            <person name="Hasenbein S."/>
            <person name="Benoit J.B."/>
            <person name="Sepulveda M.S."/>
            <person name="Poelchau M.F."/>
            <person name="Hughes D.S.T."/>
            <person name="Murali S.C."/>
            <person name="Chen S."/>
            <person name="Glastad K.M."/>
            <person name="Goodisman M.A.D."/>
            <person name="Werren J.H."/>
            <person name="Vineis J.H."/>
            <person name="Bowen J.L."/>
            <person name="Friedrich M."/>
            <person name="Jones J."/>
            <person name="Robertson H.M."/>
            <person name="Feyereisen R."/>
            <person name="Mechler-Hickson A."/>
            <person name="Mathers N."/>
            <person name="Lee C.E."/>
            <person name="Colbourne J.K."/>
            <person name="Biales A."/>
            <person name="Johnston J.S."/>
            <person name="Wellborn G.A."/>
            <person name="Rosendale A.J."/>
            <person name="Cridge A.G."/>
            <person name="Munoz-Torres M.C."/>
            <person name="Bain P.A."/>
            <person name="Manny A.R."/>
            <person name="Major K.M."/>
            <person name="Lambert F.N."/>
            <person name="Vulpe C.D."/>
            <person name="Tuck P."/>
            <person name="Blalock B.J."/>
            <person name="Lin Y.Y."/>
            <person name="Smith M.E."/>
            <person name="Ochoa-Acuna H."/>
            <person name="Chen M.M."/>
            <person name="Childers C.P."/>
            <person name="Qu J."/>
            <person name="Dugan S."/>
            <person name="Lee S.L."/>
            <person name="Chao H."/>
            <person name="Dinh H."/>
            <person name="Han Y."/>
            <person name="Doddapaneni H."/>
            <person name="Worley K.C."/>
            <person name="Muzny D.M."/>
            <person name="Gibbs R.A."/>
            <person name="Richards S."/>
        </authorList>
    </citation>
    <scope>NUCLEOTIDE SEQUENCE</scope>
    <source>
        <strain evidence="9">HAZT.00-mixed</strain>
        <tissue evidence="9">Whole organism</tissue>
    </source>
</reference>
<dbReference type="GO" id="GO:0030659">
    <property type="term" value="C:cytoplasmic vesicle membrane"/>
    <property type="evidence" value="ECO:0007669"/>
    <property type="project" value="TreeGrafter"/>
</dbReference>